<evidence type="ECO:0000256" key="2">
    <source>
        <dbReference type="ARBA" id="ARBA00022679"/>
    </source>
</evidence>
<reference evidence="7" key="1">
    <citation type="submission" date="2022-06" db="EMBL/GenBank/DDBJ databases">
        <title>Uncovering the hologenomic basis of an extraordinary plant invasion.</title>
        <authorList>
            <person name="Bieker V.C."/>
            <person name="Martin M.D."/>
            <person name="Gilbert T."/>
            <person name="Hodgins K."/>
            <person name="Battlay P."/>
            <person name="Petersen B."/>
            <person name="Wilson J."/>
        </authorList>
    </citation>
    <scope>NUCLEOTIDE SEQUENCE</scope>
    <source>
        <strain evidence="7">AA19_3_7</strain>
        <tissue evidence="7">Leaf</tissue>
    </source>
</reference>
<dbReference type="InterPro" id="IPR001245">
    <property type="entry name" value="Ser-Thr/Tyr_kinase_cat_dom"/>
</dbReference>
<keyword evidence="5" id="KW-0067">ATP-binding</keyword>
<organism evidence="7 8">
    <name type="scientific">Ambrosia artemisiifolia</name>
    <name type="common">Common ragweed</name>
    <dbReference type="NCBI Taxonomy" id="4212"/>
    <lineage>
        <taxon>Eukaryota</taxon>
        <taxon>Viridiplantae</taxon>
        <taxon>Streptophyta</taxon>
        <taxon>Embryophyta</taxon>
        <taxon>Tracheophyta</taxon>
        <taxon>Spermatophyta</taxon>
        <taxon>Magnoliopsida</taxon>
        <taxon>eudicotyledons</taxon>
        <taxon>Gunneridae</taxon>
        <taxon>Pentapetalae</taxon>
        <taxon>asterids</taxon>
        <taxon>campanulids</taxon>
        <taxon>Asterales</taxon>
        <taxon>Asteraceae</taxon>
        <taxon>Asteroideae</taxon>
        <taxon>Heliantheae alliance</taxon>
        <taxon>Heliantheae</taxon>
        <taxon>Ambrosia</taxon>
    </lineage>
</organism>
<keyword evidence="2" id="KW-0808">Transferase</keyword>
<name>A0AAD5C4R0_AMBAR</name>
<dbReference type="Proteomes" id="UP001206925">
    <property type="component" value="Unassembled WGS sequence"/>
</dbReference>
<protein>
    <recommendedName>
        <fullName evidence="6">Protein kinase domain-containing protein</fullName>
    </recommendedName>
</protein>
<sequence>MAKIVSGSQTQGMTNRIAGTIGYMSPEYAMHGHFSVKSDVFSLGVVLLEIISGKKNTRDSQPGYTDLLCHAWSMWKNEEPLKILDPNLLDSIPNNEALRCINIALLCVQEDDELRPSMASIVLMLTSYSTPLPVPENPPLIFQRLVTYTPSEQMVSYTVGPADASLITDLHPR</sequence>
<keyword evidence="3" id="KW-0547">Nucleotide-binding</keyword>
<keyword evidence="1" id="KW-0723">Serine/threonine-protein kinase</keyword>
<dbReference type="GO" id="GO:0004674">
    <property type="term" value="F:protein serine/threonine kinase activity"/>
    <property type="evidence" value="ECO:0007669"/>
    <property type="project" value="UniProtKB-KW"/>
</dbReference>
<evidence type="ECO:0000256" key="4">
    <source>
        <dbReference type="ARBA" id="ARBA00022777"/>
    </source>
</evidence>
<dbReference type="EMBL" id="JAMZMK010009859">
    <property type="protein sequence ID" value="KAI7734001.1"/>
    <property type="molecule type" value="Genomic_DNA"/>
</dbReference>
<dbReference type="Pfam" id="PF07714">
    <property type="entry name" value="PK_Tyr_Ser-Thr"/>
    <property type="match status" value="1"/>
</dbReference>
<keyword evidence="8" id="KW-1185">Reference proteome</keyword>
<keyword evidence="4" id="KW-0418">Kinase</keyword>
<dbReference type="PROSITE" id="PS50011">
    <property type="entry name" value="PROTEIN_KINASE_DOM"/>
    <property type="match status" value="1"/>
</dbReference>
<evidence type="ECO:0000313" key="7">
    <source>
        <dbReference type="EMBL" id="KAI7734001.1"/>
    </source>
</evidence>
<dbReference type="InterPro" id="IPR011009">
    <property type="entry name" value="Kinase-like_dom_sf"/>
</dbReference>
<feature type="domain" description="Protein kinase" evidence="6">
    <location>
        <begin position="1"/>
        <end position="129"/>
    </location>
</feature>
<evidence type="ECO:0000256" key="1">
    <source>
        <dbReference type="ARBA" id="ARBA00022527"/>
    </source>
</evidence>
<dbReference type="Gene3D" id="1.10.510.10">
    <property type="entry name" value="Transferase(Phosphotransferase) domain 1"/>
    <property type="match status" value="1"/>
</dbReference>
<dbReference type="GO" id="GO:0005524">
    <property type="term" value="F:ATP binding"/>
    <property type="evidence" value="ECO:0007669"/>
    <property type="project" value="UniProtKB-KW"/>
</dbReference>
<gene>
    <name evidence="7" type="ORF">M8C21_025910</name>
</gene>
<evidence type="ECO:0000259" key="6">
    <source>
        <dbReference type="PROSITE" id="PS50011"/>
    </source>
</evidence>
<evidence type="ECO:0000256" key="5">
    <source>
        <dbReference type="ARBA" id="ARBA00022840"/>
    </source>
</evidence>
<accession>A0AAD5C4R0</accession>
<dbReference type="InterPro" id="IPR000719">
    <property type="entry name" value="Prot_kinase_dom"/>
</dbReference>
<evidence type="ECO:0000313" key="8">
    <source>
        <dbReference type="Proteomes" id="UP001206925"/>
    </source>
</evidence>
<dbReference type="SUPFAM" id="SSF56112">
    <property type="entry name" value="Protein kinase-like (PK-like)"/>
    <property type="match status" value="1"/>
</dbReference>
<dbReference type="AlphaFoldDB" id="A0AAD5C4R0"/>
<dbReference type="PANTHER" id="PTHR27002">
    <property type="entry name" value="RECEPTOR-LIKE SERINE/THREONINE-PROTEIN KINASE SD1-8"/>
    <property type="match status" value="1"/>
</dbReference>
<evidence type="ECO:0000256" key="3">
    <source>
        <dbReference type="ARBA" id="ARBA00022741"/>
    </source>
</evidence>
<proteinExistence type="predicted"/>
<comment type="caution">
    <text evidence="7">The sequence shown here is derived from an EMBL/GenBank/DDBJ whole genome shotgun (WGS) entry which is preliminary data.</text>
</comment>